<sequence>MRMAQPEWSRRPPYRRGGRQSEVCRVPMDVRFTKVRGSLIHPSVVLTAAHIVASESARLRVRAGEWDTQTFKEPYPYQDRQVDTIERHKDFNKGHLFYDIALVFLSSPMELAPNVQLACLPPPQDKAFAGTRCFATGWGKDRFDRTGRYQTVMKKTSEVQVLSVKLRFSVTQLRETRLGQTFELHSSFLCAGGEEHRDTCKGDGGSPLACPVESDLPVVDRATCQTQLRETRLGHTFELHSSFLGTGTPARETGAPHSPVPS</sequence>
<dbReference type="GO" id="GO:0006508">
    <property type="term" value="P:proteolysis"/>
    <property type="evidence" value="ECO:0007669"/>
    <property type="project" value="UniProtKB-KW"/>
</dbReference>
<evidence type="ECO:0000313" key="3">
    <source>
        <dbReference type="EMBL" id="KOB67828.1"/>
    </source>
</evidence>
<gene>
    <name evidence="3" type="ORF">OBRU01_19234</name>
</gene>
<keyword evidence="3" id="KW-0378">Hydrolase</keyword>
<dbReference type="PANTHER" id="PTHR24258:SF129">
    <property type="entry name" value="LP15124P-RELATED"/>
    <property type="match status" value="1"/>
</dbReference>
<feature type="domain" description="Peptidase S1" evidence="2">
    <location>
        <begin position="15"/>
        <end position="224"/>
    </location>
</feature>
<dbReference type="GO" id="GO:0004252">
    <property type="term" value="F:serine-type endopeptidase activity"/>
    <property type="evidence" value="ECO:0007669"/>
    <property type="project" value="InterPro"/>
</dbReference>
<evidence type="ECO:0000256" key="1">
    <source>
        <dbReference type="SAM" id="MobiDB-lite"/>
    </source>
</evidence>
<keyword evidence="3" id="KW-0645">Protease</keyword>
<comment type="caution">
    <text evidence="3">The sequence shown here is derived from an EMBL/GenBank/DDBJ whole genome shotgun (WGS) entry which is preliminary data.</text>
</comment>
<dbReference type="InterPro" id="IPR009003">
    <property type="entry name" value="Peptidase_S1_PA"/>
</dbReference>
<dbReference type="Gene3D" id="2.40.10.10">
    <property type="entry name" value="Trypsin-like serine proteases"/>
    <property type="match status" value="1"/>
</dbReference>
<dbReference type="SUPFAM" id="SSF50494">
    <property type="entry name" value="Trypsin-like serine proteases"/>
    <property type="match status" value="1"/>
</dbReference>
<dbReference type="EMBL" id="JTDY01004727">
    <property type="protein sequence ID" value="KOB67828.1"/>
    <property type="molecule type" value="Genomic_DNA"/>
</dbReference>
<dbReference type="AlphaFoldDB" id="A0A0L7KX38"/>
<dbReference type="Proteomes" id="UP000037510">
    <property type="component" value="Unassembled WGS sequence"/>
</dbReference>
<dbReference type="CDD" id="cd00190">
    <property type="entry name" value="Tryp_SPc"/>
    <property type="match status" value="1"/>
</dbReference>
<feature type="region of interest" description="Disordered" evidence="1">
    <location>
        <begin position="1"/>
        <end position="20"/>
    </location>
</feature>
<evidence type="ECO:0000313" key="4">
    <source>
        <dbReference type="Proteomes" id="UP000037510"/>
    </source>
</evidence>
<name>A0A0L7KX38_OPEBR</name>
<dbReference type="PRINTS" id="PR00722">
    <property type="entry name" value="CHYMOTRYPSIN"/>
</dbReference>
<dbReference type="InterPro" id="IPR001254">
    <property type="entry name" value="Trypsin_dom"/>
</dbReference>
<proteinExistence type="predicted"/>
<dbReference type="InterPro" id="IPR001314">
    <property type="entry name" value="Peptidase_S1A"/>
</dbReference>
<dbReference type="SMART" id="SM00020">
    <property type="entry name" value="Tryp_SPc"/>
    <property type="match status" value="1"/>
</dbReference>
<dbReference type="STRING" id="104452.A0A0L7KX38"/>
<dbReference type="PROSITE" id="PS50240">
    <property type="entry name" value="TRYPSIN_DOM"/>
    <property type="match status" value="1"/>
</dbReference>
<evidence type="ECO:0000259" key="2">
    <source>
        <dbReference type="PROSITE" id="PS50240"/>
    </source>
</evidence>
<reference evidence="3 4" key="1">
    <citation type="journal article" date="2015" name="Genome Biol. Evol.">
        <title>The genome of winter moth (Operophtera brumata) provides a genomic perspective on sexual dimorphism and phenology.</title>
        <authorList>
            <person name="Derks M.F."/>
            <person name="Smit S."/>
            <person name="Salis L."/>
            <person name="Schijlen E."/>
            <person name="Bossers A."/>
            <person name="Mateman C."/>
            <person name="Pijl A.S."/>
            <person name="de Ridder D."/>
            <person name="Groenen M.A."/>
            <person name="Visser M.E."/>
            <person name="Megens H.J."/>
        </authorList>
    </citation>
    <scope>NUCLEOTIDE SEQUENCE [LARGE SCALE GENOMIC DNA]</scope>
    <source>
        <strain evidence="3">WM2013NL</strain>
        <tissue evidence="3">Head and thorax</tissue>
    </source>
</reference>
<dbReference type="Pfam" id="PF00089">
    <property type="entry name" value="Trypsin"/>
    <property type="match status" value="1"/>
</dbReference>
<organism evidence="3 4">
    <name type="scientific">Operophtera brumata</name>
    <name type="common">Winter moth</name>
    <name type="synonym">Phalaena brumata</name>
    <dbReference type="NCBI Taxonomy" id="104452"/>
    <lineage>
        <taxon>Eukaryota</taxon>
        <taxon>Metazoa</taxon>
        <taxon>Ecdysozoa</taxon>
        <taxon>Arthropoda</taxon>
        <taxon>Hexapoda</taxon>
        <taxon>Insecta</taxon>
        <taxon>Pterygota</taxon>
        <taxon>Neoptera</taxon>
        <taxon>Endopterygota</taxon>
        <taxon>Lepidoptera</taxon>
        <taxon>Glossata</taxon>
        <taxon>Ditrysia</taxon>
        <taxon>Geometroidea</taxon>
        <taxon>Geometridae</taxon>
        <taxon>Larentiinae</taxon>
        <taxon>Operophtera</taxon>
    </lineage>
</organism>
<dbReference type="PANTHER" id="PTHR24258">
    <property type="entry name" value="SERINE PROTEASE-RELATED"/>
    <property type="match status" value="1"/>
</dbReference>
<dbReference type="InterPro" id="IPR043504">
    <property type="entry name" value="Peptidase_S1_PA_chymotrypsin"/>
</dbReference>
<feature type="non-terminal residue" evidence="3">
    <location>
        <position position="262"/>
    </location>
</feature>
<keyword evidence="4" id="KW-1185">Reference proteome</keyword>
<feature type="region of interest" description="Disordered" evidence="1">
    <location>
        <begin position="243"/>
        <end position="262"/>
    </location>
</feature>
<protein>
    <submittedName>
        <fullName evidence="3">Serine protease</fullName>
    </submittedName>
</protein>
<accession>A0A0L7KX38</accession>